<dbReference type="Pfam" id="PF13302">
    <property type="entry name" value="Acetyltransf_3"/>
    <property type="match status" value="1"/>
</dbReference>
<organism evidence="2 3">
    <name type="scientific">Candidatus Gottesmanbacteria bacterium RIFCSPLOWO2_01_FULL_46_9</name>
    <dbReference type="NCBI Taxonomy" id="1798394"/>
    <lineage>
        <taxon>Bacteria</taxon>
        <taxon>Candidatus Gottesmaniibacteriota</taxon>
    </lineage>
</organism>
<dbReference type="Gene3D" id="3.40.630.30">
    <property type="match status" value="1"/>
</dbReference>
<dbReference type="InterPro" id="IPR016181">
    <property type="entry name" value="Acyl_CoA_acyltransferase"/>
</dbReference>
<dbReference type="PROSITE" id="PS51186">
    <property type="entry name" value="GNAT"/>
    <property type="match status" value="1"/>
</dbReference>
<dbReference type="SUPFAM" id="SSF55729">
    <property type="entry name" value="Acyl-CoA N-acyltransferases (Nat)"/>
    <property type="match status" value="1"/>
</dbReference>
<name>A0A1F6B177_9BACT</name>
<evidence type="ECO:0000259" key="1">
    <source>
        <dbReference type="PROSITE" id="PS51186"/>
    </source>
</evidence>
<dbReference type="AlphaFoldDB" id="A0A1F6B177"/>
<evidence type="ECO:0000313" key="2">
    <source>
        <dbReference type="EMBL" id="OGG30668.1"/>
    </source>
</evidence>
<proteinExistence type="predicted"/>
<sequence length="223" mass="25322">MTQVSRKFRGEVISLLYALKHNKPCRAASIIPIHQDGQVTAVLRVVSDASLKEAPEIKRLALWRDANSTWFPSQFRVSVAGTKKWGKEQLLEKKDRILFMIEDLKGIAIGHVGLYTFDYDKYSCEIDNIIRGEKGVPGVMTAAIDSLCRWGRDVLGVKTFTLRCFADNAKAIALYRRSGFVEFAKIPLVQVQKKRITVWEEPGRGVKLENAKRYFVCMERVGI</sequence>
<dbReference type="EMBL" id="MFJX01000026">
    <property type="protein sequence ID" value="OGG30668.1"/>
    <property type="molecule type" value="Genomic_DNA"/>
</dbReference>
<comment type="caution">
    <text evidence="2">The sequence shown here is derived from an EMBL/GenBank/DDBJ whole genome shotgun (WGS) entry which is preliminary data.</text>
</comment>
<gene>
    <name evidence="2" type="ORF">A3A63_00605</name>
</gene>
<feature type="domain" description="N-acetyltransferase" evidence="1">
    <location>
        <begin position="49"/>
        <end position="196"/>
    </location>
</feature>
<dbReference type="InterPro" id="IPR000182">
    <property type="entry name" value="GNAT_dom"/>
</dbReference>
<dbReference type="Proteomes" id="UP000176450">
    <property type="component" value="Unassembled WGS sequence"/>
</dbReference>
<evidence type="ECO:0000313" key="3">
    <source>
        <dbReference type="Proteomes" id="UP000176450"/>
    </source>
</evidence>
<dbReference type="GO" id="GO:0016747">
    <property type="term" value="F:acyltransferase activity, transferring groups other than amino-acyl groups"/>
    <property type="evidence" value="ECO:0007669"/>
    <property type="project" value="InterPro"/>
</dbReference>
<protein>
    <recommendedName>
        <fullName evidence="1">N-acetyltransferase domain-containing protein</fullName>
    </recommendedName>
</protein>
<accession>A0A1F6B177</accession>
<reference evidence="2 3" key="1">
    <citation type="journal article" date="2016" name="Nat. Commun.">
        <title>Thousands of microbial genomes shed light on interconnected biogeochemical processes in an aquifer system.</title>
        <authorList>
            <person name="Anantharaman K."/>
            <person name="Brown C.T."/>
            <person name="Hug L.A."/>
            <person name="Sharon I."/>
            <person name="Castelle C.J."/>
            <person name="Probst A.J."/>
            <person name="Thomas B.C."/>
            <person name="Singh A."/>
            <person name="Wilkins M.J."/>
            <person name="Karaoz U."/>
            <person name="Brodie E.L."/>
            <person name="Williams K.H."/>
            <person name="Hubbard S.S."/>
            <person name="Banfield J.F."/>
        </authorList>
    </citation>
    <scope>NUCLEOTIDE SEQUENCE [LARGE SCALE GENOMIC DNA]</scope>
</reference>